<sequence length="546" mass="61319">MTLSRRSVVVLIVFGGLPLLWLAFHVYERNGQASEVQREGPQQASKRLSDLFSSERFADDEKIGRRPFDWWEGDRNGRGGATREYYNSEAGLAWKNRFGDWVDADDVPQGDKPIAVANIGDTDKLQLIEWDVTKLVHQWMNADTPNRGFLLRTRDRCKLDFGSRESADAEIRPILKLELDGGDNLVLPAIADTYLNPSTAHSLGRNVKLRVSDQDVVLVRFELPKDLVTRVETAALFLNCIAQYGSGTVGVFQCSQDAGGRGDSVEWGLATNFPLDAGIGESEDVFCATGFEESSWEDYWPAHNASRENSSTLRLAGRTGVPPLLETALHVEMKKGSFTVMDRRFSFEQHSGQEPSEVFFRYYLRLGKTWNQTLQGGKLPGISGTYGRGGWGGRKAIGSNGWSARGLFLKTLAGDNPLRGLTPIGVYCYHADMVGNYGDNWVWCRGYRGYLENERWYCIEHHIRLNEIGKSDGLIEGWIDGRLAFRKADVRFRTIDTLKIQNVWMNVYHGGVEPSPYDQDLFFDNLVVARKYIGPIALPPAEPSKN</sequence>
<keyword evidence="1" id="KW-0472">Membrane</keyword>
<dbReference type="InterPro" id="IPR010671">
    <property type="entry name" value="Disaggr-rel_dom"/>
</dbReference>
<evidence type="ECO:0000313" key="5">
    <source>
        <dbReference type="Proteomes" id="UP000011885"/>
    </source>
</evidence>
<gene>
    <name evidence="4" type="ORF">RSSM_01601</name>
</gene>
<dbReference type="Pfam" id="PF21294">
    <property type="entry name" value="Polysacc_lyase_14"/>
    <property type="match status" value="1"/>
</dbReference>
<evidence type="ECO:0000313" key="4">
    <source>
        <dbReference type="EMBL" id="EMI56920.1"/>
    </source>
</evidence>
<feature type="transmembrane region" description="Helical" evidence="1">
    <location>
        <begin position="7"/>
        <end position="27"/>
    </location>
</feature>
<organism evidence="4 5">
    <name type="scientific">Rhodopirellula sallentina SM41</name>
    <dbReference type="NCBI Taxonomy" id="1263870"/>
    <lineage>
        <taxon>Bacteria</taxon>
        <taxon>Pseudomonadati</taxon>
        <taxon>Planctomycetota</taxon>
        <taxon>Planctomycetia</taxon>
        <taxon>Pirellulales</taxon>
        <taxon>Pirellulaceae</taxon>
        <taxon>Rhodopirellula</taxon>
    </lineage>
</organism>
<name>M5U640_9BACT</name>
<dbReference type="PANTHER" id="PTHR40124:SF1">
    <property type="entry name" value="DISAGGREGATASE RELATED REPEAT PROTEIN"/>
    <property type="match status" value="1"/>
</dbReference>
<dbReference type="AlphaFoldDB" id="M5U640"/>
<evidence type="ECO:0000256" key="1">
    <source>
        <dbReference type="SAM" id="Phobius"/>
    </source>
</evidence>
<dbReference type="Gene3D" id="2.60.120.200">
    <property type="match status" value="1"/>
</dbReference>
<dbReference type="NCBIfam" id="NF033679">
    <property type="entry name" value="DNRLRE_dom"/>
    <property type="match status" value="1"/>
</dbReference>
<keyword evidence="5" id="KW-1185">Reference proteome</keyword>
<dbReference type="PATRIC" id="fig|1263870.3.peg.1712"/>
<dbReference type="PANTHER" id="PTHR40124">
    <property type="match status" value="1"/>
</dbReference>
<reference evidence="4 5" key="1">
    <citation type="journal article" date="2013" name="Mar. Genomics">
        <title>Expression of sulfatases in Rhodopirellula baltica and the diversity of sulfatases in the genus Rhodopirellula.</title>
        <authorList>
            <person name="Wegner C.E."/>
            <person name="Richter-Heitmann T."/>
            <person name="Klindworth A."/>
            <person name="Klockow C."/>
            <person name="Richter M."/>
            <person name="Achstetter T."/>
            <person name="Glockner F.O."/>
            <person name="Harder J."/>
        </authorList>
    </citation>
    <scope>NUCLEOTIDE SEQUENCE [LARGE SCALE GENOMIC DNA]</scope>
    <source>
        <strain evidence="4 5">SM41</strain>
    </source>
</reference>
<feature type="domain" description="Polysaccharide lyase 14" evidence="3">
    <location>
        <begin position="326"/>
        <end position="525"/>
    </location>
</feature>
<dbReference type="EMBL" id="ANOH01000117">
    <property type="protein sequence ID" value="EMI56920.1"/>
    <property type="molecule type" value="Genomic_DNA"/>
</dbReference>
<keyword evidence="1" id="KW-1133">Transmembrane helix</keyword>
<comment type="caution">
    <text evidence="4">The sequence shown here is derived from an EMBL/GenBank/DDBJ whole genome shotgun (WGS) entry which is preliminary data.</text>
</comment>
<dbReference type="InterPro" id="IPR048958">
    <property type="entry name" value="Polysacc_lyase_14"/>
</dbReference>
<dbReference type="Pfam" id="PF06848">
    <property type="entry name" value="Disaggr_repeat"/>
    <property type="match status" value="1"/>
</dbReference>
<dbReference type="Proteomes" id="UP000011885">
    <property type="component" value="Unassembled WGS sequence"/>
</dbReference>
<evidence type="ECO:0000259" key="3">
    <source>
        <dbReference type="Pfam" id="PF21294"/>
    </source>
</evidence>
<feature type="domain" description="Disaggregatase-related" evidence="2">
    <location>
        <begin position="86"/>
        <end position="176"/>
    </location>
</feature>
<proteinExistence type="predicted"/>
<accession>M5U640</accession>
<keyword evidence="1" id="KW-0812">Transmembrane</keyword>
<protein>
    <recommendedName>
        <fullName evidence="6">Secreted protein</fullName>
    </recommendedName>
</protein>
<evidence type="ECO:0000259" key="2">
    <source>
        <dbReference type="Pfam" id="PF06848"/>
    </source>
</evidence>
<evidence type="ECO:0008006" key="6">
    <source>
        <dbReference type="Google" id="ProtNLM"/>
    </source>
</evidence>